<evidence type="ECO:0000313" key="4">
    <source>
        <dbReference type="EMBL" id="MBP2052830.1"/>
    </source>
</evidence>
<gene>
    <name evidence="3" type="ORF">AVL59_01940</name>
    <name evidence="4" type="ORF">J2Z21_005819</name>
</gene>
<name>A0A1B1APJ4_9ACTN</name>
<evidence type="ECO:0000313" key="3">
    <source>
        <dbReference type="EMBL" id="ANP48497.1"/>
    </source>
</evidence>
<dbReference type="PROSITE" id="PS50231">
    <property type="entry name" value="RICIN_B_LECTIN"/>
    <property type="match status" value="1"/>
</dbReference>
<evidence type="ECO:0000259" key="2">
    <source>
        <dbReference type="SMART" id="SM00458"/>
    </source>
</evidence>
<evidence type="ECO:0000313" key="5">
    <source>
        <dbReference type="Proteomes" id="UP000092659"/>
    </source>
</evidence>
<feature type="signal peptide" evidence="1">
    <location>
        <begin position="1"/>
        <end position="31"/>
    </location>
</feature>
<dbReference type="Pfam" id="PF14200">
    <property type="entry name" value="RicinB_lectin_2"/>
    <property type="match status" value="2"/>
</dbReference>
<feature type="domain" description="Ricin B lectin" evidence="2">
    <location>
        <begin position="45"/>
        <end position="186"/>
    </location>
</feature>
<keyword evidence="6" id="KW-1185">Reference proteome</keyword>
<dbReference type="RefSeq" id="WP_067299481.1">
    <property type="nucleotide sequence ID" value="NZ_CP016279.1"/>
</dbReference>
<keyword evidence="1" id="KW-0732">Signal</keyword>
<dbReference type="AlphaFoldDB" id="A0A1B1APJ4"/>
<dbReference type="STRING" id="68214.AVL59_01940"/>
<feature type="chain" id="PRO_5008519079" description="Ricin B lectin domain-containing protein" evidence="1">
    <location>
        <begin position="32"/>
        <end position="189"/>
    </location>
</feature>
<reference evidence="3 5" key="1">
    <citation type="submission" date="2016-06" db="EMBL/GenBank/DDBJ databases">
        <title>Complete genome sequence of Streptomyces griseochromogenes ATCC 14511, the Blasticidin S producer.</title>
        <authorList>
            <person name="Wu L."/>
        </authorList>
    </citation>
    <scope>NUCLEOTIDE SEQUENCE [LARGE SCALE GENOMIC DNA]</scope>
    <source>
        <strain evidence="3 5">ATCC 14511</strain>
    </source>
</reference>
<evidence type="ECO:0000313" key="6">
    <source>
        <dbReference type="Proteomes" id="UP001519309"/>
    </source>
</evidence>
<organism evidence="3 5">
    <name type="scientific">Streptomyces griseochromogenes</name>
    <dbReference type="NCBI Taxonomy" id="68214"/>
    <lineage>
        <taxon>Bacteria</taxon>
        <taxon>Bacillati</taxon>
        <taxon>Actinomycetota</taxon>
        <taxon>Actinomycetes</taxon>
        <taxon>Kitasatosporales</taxon>
        <taxon>Streptomycetaceae</taxon>
        <taxon>Streptomyces</taxon>
    </lineage>
</organism>
<reference evidence="4 6" key="2">
    <citation type="submission" date="2021-03" db="EMBL/GenBank/DDBJ databases">
        <title>Genomic Encyclopedia of Type Strains, Phase IV (KMG-IV): sequencing the most valuable type-strain genomes for metagenomic binning, comparative biology and taxonomic classification.</title>
        <authorList>
            <person name="Goeker M."/>
        </authorList>
    </citation>
    <scope>NUCLEOTIDE SEQUENCE [LARGE SCALE GENOMIC DNA]</scope>
    <source>
        <strain evidence="4 6">DSM 40499</strain>
    </source>
</reference>
<dbReference type="Gene3D" id="2.80.10.50">
    <property type="match status" value="1"/>
</dbReference>
<evidence type="ECO:0000256" key="1">
    <source>
        <dbReference type="SAM" id="SignalP"/>
    </source>
</evidence>
<dbReference type="Proteomes" id="UP001519309">
    <property type="component" value="Unassembled WGS sequence"/>
</dbReference>
<sequence length="189" mass="20424">MRKNARARRLLTVPTVFVAGGILLLPAPARAELATSAAADAPRISGASFQIRNVQTGKCATIAGGTLPDNNLKMVQFDCDTDASRRWNLIDFDGDSYQISNAKTGKCMTIAGGTLPDNNLEMVQFTCDSDPSRRYRVADWNGSSYQLVNVKTGKCATIAGGTLSDNNLEMVQFTCDSDPSRRWVLRLAG</sequence>
<dbReference type="InterPro" id="IPR000772">
    <property type="entry name" value="Ricin_B_lectin"/>
</dbReference>
<dbReference type="SMART" id="SM00458">
    <property type="entry name" value="RICIN"/>
    <property type="match status" value="1"/>
</dbReference>
<dbReference type="CDD" id="cd00161">
    <property type="entry name" value="beta-trefoil_Ricin-like"/>
    <property type="match status" value="1"/>
</dbReference>
<dbReference type="KEGG" id="sgs:AVL59_01940"/>
<dbReference type="EMBL" id="JAGGLP010000013">
    <property type="protein sequence ID" value="MBP2052830.1"/>
    <property type="molecule type" value="Genomic_DNA"/>
</dbReference>
<protein>
    <recommendedName>
        <fullName evidence="2">Ricin B lectin domain-containing protein</fullName>
    </recommendedName>
</protein>
<dbReference type="Proteomes" id="UP000092659">
    <property type="component" value="Chromosome"/>
</dbReference>
<accession>A0A1B1APJ4</accession>
<dbReference type="SUPFAM" id="SSF50370">
    <property type="entry name" value="Ricin B-like lectins"/>
    <property type="match status" value="1"/>
</dbReference>
<dbReference type="EMBL" id="CP016279">
    <property type="protein sequence ID" value="ANP48497.1"/>
    <property type="molecule type" value="Genomic_DNA"/>
</dbReference>
<proteinExistence type="predicted"/>
<dbReference type="InterPro" id="IPR035992">
    <property type="entry name" value="Ricin_B-like_lectins"/>
</dbReference>
<dbReference type="OrthoDB" id="4167063at2"/>